<reference evidence="6 8" key="1">
    <citation type="submission" date="2014-08" db="EMBL/GenBank/DDBJ databases">
        <title>Genome sequences of NCPPB Pectobacterium isolates.</title>
        <authorList>
            <person name="Glover R.H."/>
            <person name="Sapp M."/>
            <person name="Elphinstone J."/>
        </authorList>
    </citation>
    <scope>NUCLEOTIDE SEQUENCE [LARGE SCALE GENOMIC DNA]</scope>
    <source>
        <strain evidence="6 8">NCPPB3841</strain>
    </source>
</reference>
<comment type="similarity">
    <text evidence="2">Belongs to the HAD-like hydrolase superfamily. CbbY/CbbZ/Gph/YieH family.</text>
</comment>
<dbReference type="NCBIfam" id="TIGR01549">
    <property type="entry name" value="HAD-SF-IA-v1"/>
    <property type="match status" value="1"/>
</dbReference>
<reference evidence="7 9" key="2">
    <citation type="submission" date="2017-01" db="EMBL/GenBank/DDBJ databases">
        <title>Comparative Genomics of 38 Pectobacterium strains comprising three species revealed the characteristics of Pectobacterium carotovorum.</title>
        <authorList>
            <person name="Xie H."/>
            <person name="Ma Y."/>
            <person name="Li X."/>
        </authorList>
    </citation>
    <scope>NUCLEOTIDE SEQUENCE [LARGE SCALE GENOMIC DNA]</scope>
    <source>
        <strain evidence="7 9">Q142</strain>
    </source>
</reference>
<keyword evidence="5" id="KW-0119">Carbohydrate metabolism</keyword>
<comment type="cofactor">
    <cofactor evidence="1">
        <name>Mg(2+)</name>
        <dbReference type="ChEBI" id="CHEBI:18420"/>
    </cofactor>
</comment>
<evidence type="ECO:0000256" key="4">
    <source>
        <dbReference type="ARBA" id="ARBA00022842"/>
    </source>
</evidence>
<dbReference type="PRINTS" id="PR00413">
    <property type="entry name" value="HADHALOGNASE"/>
</dbReference>
<name>A0ABD6VJQ9_9GAMM</name>
<dbReference type="InterPro" id="IPR051600">
    <property type="entry name" value="Beta-PGM-like"/>
</dbReference>
<evidence type="ECO:0000313" key="8">
    <source>
        <dbReference type="Proteomes" id="UP000029447"/>
    </source>
</evidence>
<dbReference type="SFLD" id="SFLDS00003">
    <property type="entry name" value="Haloacid_Dehalogenase"/>
    <property type="match status" value="1"/>
</dbReference>
<dbReference type="InterPro" id="IPR036412">
    <property type="entry name" value="HAD-like_sf"/>
</dbReference>
<dbReference type="Gene3D" id="1.10.150.240">
    <property type="entry name" value="Putative phosphatase, domain 2"/>
    <property type="match status" value="1"/>
</dbReference>
<sequence>MNVKAVIFDMDGVIIDSEPLWCQAQIEAMAKWGVSVTSKECENLTRGKRLDEIAMVWCSRYALPVAPAVLEDAILCRITDLISTKGEAMKGVYDILEYFRHLGFKIALATSSSHQVIEAVFNKLNLWRYFNVISSAEDELQGKPHPAVYLSALRKLNLSAADCLVVEDSLNGFHAAQAAGIRTTVVSPDYMYPHFQAATGRYYSLHHLLTALVNPPLTVANLHAHSE</sequence>
<dbReference type="EMBL" id="MTAO01000026">
    <property type="protein sequence ID" value="POE22581.1"/>
    <property type="molecule type" value="Genomic_DNA"/>
</dbReference>
<keyword evidence="3" id="KW-0479">Metal-binding</keyword>
<accession>A0ABD6VJQ9</accession>
<dbReference type="SUPFAM" id="SSF56784">
    <property type="entry name" value="HAD-like"/>
    <property type="match status" value="1"/>
</dbReference>
<evidence type="ECO:0000256" key="3">
    <source>
        <dbReference type="ARBA" id="ARBA00022723"/>
    </source>
</evidence>
<gene>
    <name evidence="7" type="ORF">BV926_21655</name>
    <name evidence="6" type="ORF">KU75_23785</name>
</gene>
<dbReference type="RefSeq" id="WP_039494794.1">
    <property type="nucleotide sequence ID" value="NZ_JACDRW010000036.1"/>
</dbReference>
<dbReference type="InterPro" id="IPR023198">
    <property type="entry name" value="PGP-like_dom2"/>
</dbReference>
<evidence type="ECO:0000313" key="9">
    <source>
        <dbReference type="Proteomes" id="UP000237274"/>
    </source>
</evidence>
<dbReference type="Gene3D" id="3.40.50.1000">
    <property type="entry name" value="HAD superfamily/HAD-like"/>
    <property type="match status" value="1"/>
</dbReference>
<keyword evidence="4" id="KW-0460">Magnesium</keyword>
<dbReference type="InterPro" id="IPR041492">
    <property type="entry name" value="HAD_2"/>
</dbReference>
<dbReference type="AlphaFoldDB" id="A0ABD6VJQ9"/>
<dbReference type="KEGG" id="pcv:BCS7_16430"/>
<dbReference type="GO" id="GO:0046872">
    <property type="term" value="F:metal ion binding"/>
    <property type="evidence" value="ECO:0007669"/>
    <property type="project" value="UniProtKB-KW"/>
</dbReference>
<dbReference type="EMBL" id="JQOF01000045">
    <property type="protein sequence ID" value="KGA39230.1"/>
    <property type="molecule type" value="Genomic_DNA"/>
</dbReference>
<dbReference type="Pfam" id="PF13419">
    <property type="entry name" value="HAD_2"/>
    <property type="match status" value="1"/>
</dbReference>
<keyword evidence="8" id="KW-1185">Reference proteome</keyword>
<comment type="caution">
    <text evidence="7">The sequence shown here is derived from an EMBL/GenBank/DDBJ whole genome shotgun (WGS) entry which is preliminary data.</text>
</comment>
<evidence type="ECO:0000313" key="7">
    <source>
        <dbReference type="EMBL" id="POE22581.1"/>
    </source>
</evidence>
<organism evidence="7 9">
    <name type="scientific">Pectobacterium odoriferum</name>
    <dbReference type="NCBI Taxonomy" id="78398"/>
    <lineage>
        <taxon>Bacteria</taxon>
        <taxon>Pseudomonadati</taxon>
        <taxon>Pseudomonadota</taxon>
        <taxon>Gammaproteobacteria</taxon>
        <taxon>Enterobacterales</taxon>
        <taxon>Pectobacteriaceae</taxon>
        <taxon>Pectobacterium</taxon>
    </lineage>
</organism>
<dbReference type="NCBIfam" id="TIGR01509">
    <property type="entry name" value="HAD-SF-IA-v3"/>
    <property type="match status" value="1"/>
</dbReference>
<dbReference type="GO" id="GO:0016787">
    <property type="term" value="F:hydrolase activity"/>
    <property type="evidence" value="ECO:0007669"/>
    <property type="project" value="UniProtKB-KW"/>
</dbReference>
<evidence type="ECO:0000313" key="6">
    <source>
        <dbReference type="EMBL" id="KGA39230.1"/>
    </source>
</evidence>
<dbReference type="SFLD" id="SFLDG01129">
    <property type="entry name" value="C1.5:_HAD__Beta-PGM__Phosphata"/>
    <property type="match status" value="1"/>
</dbReference>
<keyword evidence="7" id="KW-0378">Hydrolase</keyword>
<dbReference type="Proteomes" id="UP000237274">
    <property type="component" value="Unassembled WGS sequence"/>
</dbReference>
<dbReference type="PANTHER" id="PTHR46193">
    <property type="entry name" value="6-PHOSPHOGLUCONATE PHOSPHATASE"/>
    <property type="match status" value="1"/>
</dbReference>
<dbReference type="PANTHER" id="PTHR46193:SF18">
    <property type="entry name" value="HEXITOL PHOSPHATASE B"/>
    <property type="match status" value="1"/>
</dbReference>
<dbReference type="InterPro" id="IPR006439">
    <property type="entry name" value="HAD-SF_hydro_IA"/>
</dbReference>
<protein>
    <submittedName>
        <fullName evidence="7">HAD family hydrolase</fullName>
    </submittedName>
</protein>
<evidence type="ECO:0000256" key="2">
    <source>
        <dbReference type="ARBA" id="ARBA00006171"/>
    </source>
</evidence>
<dbReference type="InterPro" id="IPR023214">
    <property type="entry name" value="HAD_sf"/>
</dbReference>
<evidence type="ECO:0000256" key="5">
    <source>
        <dbReference type="ARBA" id="ARBA00023277"/>
    </source>
</evidence>
<dbReference type="Proteomes" id="UP000029447">
    <property type="component" value="Unassembled WGS sequence"/>
</dbReference>
<dbReference type="CDD" id="cd07505">
    <property type="entry name" value="HAD_BPGM-like"/>
    <property type="match status" value="1"/>
</dbReference>
<proteinExistence type="inferred from homology"/>
<evidence type="ECO:0000256" key="1">
    <source>
        <dbReference type="ARBA" id="ARBA00001946"/>
    </source>
</evidence>